<gene>
    <name evidence="1" type="ORF">LARSCL_LOCUS15050</name>
</gene>
<name>A0AAV2AX64_9ARAC</name>
<protein>
    <submittedName>
        <fullName evidence="1">Uncharacterized protein</fullName>
    </submittedName>
</protein>
<sequence>MLSGENGIFYLTDFAIAKLSVLTRNCKQKLSRKRKENMHHL</sequence>
<organism evidence="1 2">
    <name type="scientific">Larinioides sclopetarius</name>
    <dbReference type="NCBI Taxonomy" id="280406"/>
    <lineage>
        <taxon>Eukaryota</taxon>
        <taxon>Metazoa</taxon>
        <taxon>Ecdysozoa</taxon>
        <taxon>Arthropoda</taxon>
        <taxon>Chelicerata</taxon>
        <taxon>Arachnida</taxon>
        <taxon>Araneae</taxon>
        <taxon>Araneomorphae</taxon>
        <taxon>Entelegynae</taxon>
        <taxon>Araneoidea</taxon>
        <taxon>Araneidae</taxon>
        <taxon>Larinioides</taxon>
    </lineage>
</organism>
<keyword evidence="2" id="KW-1185">Reference proteome</keyword>
<dbReference type="EMBL" id="CAXIEN010000222">
    <property type="protein sequence ID" value="CAL1287849.1"/>
    <property type="molecule type" value="Genomic_DNA"/>
</dbReference>
<proteinExistence type="predicted"/>
<evidence type="ECO:0000313" key="1">
    <source>
        <dbReference type="EMBL" id="CAL1287849.1"/>
    </source>
</evidence>
<evidence type="ECO:0000313" key="2">
    <source>
        <dbReference type="Proteomes" id="UP001497382"/>
    </source>
</evidence>
<dbReference type="AlphaFoldDB" id="A0AAV2AX64"/>
<dbReference type="Proteomes" id="UP001497382">
    <property type="component" value="Unassembled WGS sequence"/>
</dbReference>
<comment type="caution">
    <text evidence="1">The sequence shown here is derived from an EMBL/GenBank/DDBJ whole genome shotgun (WGS) entry which is preliminary data.</text>
</comment>
<accession>A0AAV2AX64</accession>
<reference evidence="1 2" key="1">
    <citation type="submission" date="2024-04" db="EMBL/GenBank/DDBJ databases">
        <authorList>
            <person name="Rising A."/>
            <person name="Reimegard J."/>
            <person name="Sonavane S."/>
            <person name="Akerstrom W."/>
            <person name="Nylinder S."/>
            <person name="Hedman E."/>
            <person name="Kallberg Y."/>
        </authorList>
    </citation>
    <scope>NUCLEOTIDE SEQUENCE [LARGE SCALE GENOMIC DNA]</scope>
</reference>